<reference evidence="1 2" key="1">
    <citation type="submission" date="2020-08" db="EMBL/GenBank/DDBJ databases">
        <title>Genomic Encyclopedia of Type Strains, Phase IV (KMG-IV): sequencing the most valuable type-strain genomes for metagenomic binning, comparative biology and taxonomic classification.</title>
        <authorList>
            <person name="Goeker M."/>
        </authorList>
    </citation>
    <scope>NUCLEOTIDE SEQUENCE [LARGE SCALE GENOMIC DNA]</scope>
    <source>
        <strain evidence="1 2">DSM 17455</strain>
    </source>
</reference>
<dbReference type="EMBL" id="JACJHZ010000010">
    <property type="protein sequence ID" value="MBA9020587.1"/>
    <property type="molecule type" value="Genomic_DNA"/>
</dbReference>
<name>A0ABR6C6E8_9HYPH</name>
<evidence type="ECO:0000313" key="1">
    <source>
        <dbReference type="EMBL" id="MBA9020587.1"/>
    </source>
</evidence>
<dbReference type="Proteomes" id="UP000587524">
    <property type="component" value="Unassembled WGS sequence"/>
</dbReference>
<keyword evidence="2" id="KW-1185">Reference proteome</keyword>
<gene>
    <name evidence="1" type="ORF">HNQ97_002589</name>
</gene>
<protein>
    <submittedName>
        <fullName evidence="1">Uncharacterized protein</fullName>
    </submittedName>
</protein>
<dbReference type="RefSeq" id="WP_182574225.1">
    <property type="nucleotide sequence ID" value="NZ_JACJHY010000010.1"/>
</dbReference>
<proteinExistence type="predicted"/>
<accession>A0ABR6C6E8</accession>
<comment type="caution">
    <text evidence="1">The sequence shown here is derived from an EMBL/GenBank/DDBJ whole genome shotgun (WGS) entry which is preliminary data.</text>
</comment>
<organism evidence="1 2">
    <name type="scientific">Aminobacter ciceronei</name>
    <dbReference type="NCBI Taxonomy" id="150723"/>
    <lineage>
        <taxon>Bacteria</taxon>
        <taxon>Pseudomonadati</taxon>
        <taxon>Pseudomonadota</taxon>
        <taxon>Alphaproteobacteria</taxon>
        <taxon>Hyphomicrobiales</taxon>
        <taxon>Phyllobacteriaceae</taxon>
        <taxon>Aminobacter</taxon>
    </lineage>
</organism>
<sequence length="108" mass="12608">MAYRWFELEDGRSVYRKEETRRPKRSTLACPMIAQDTMEPVQSMLDGKMYDSKSKLLSTYRAAGMIEVGNDPARLRTRKRPKPDRAAIKTTVEKAKARFDRGERVRPR</sequence>
<evidence type="ECO:0000313" key="2">
    <source>
        <dbReference type="Proteomes" id="UP000587524"/>
    </source>
</evidence>